<keyword evidence="4 8" id="KW-0812">Transmembrane</keyword>
<feature type="transmembrane region" description="Helical" evidence="8">
    <location>
        <begin position="169"/>
        <end position="188"/>
    </location>
</feature>
<evidence type="ECO:0000256" key="4">
    <source>
        <dbReference type="ARBA" id="ARBA00022692"/>
    </source>
</evidence>
<accession>A0A1B5KYB8</accession>
<proteinExistence type="inferred from homology"/>
<keyword evidence="6 8" id="KW-0472">Membrane</keyword>
<dbReference type="InterPro" id="IPR011701">
    <property type="entry name" value="MFS"/>
</dbReference>
<feature type="region of interest" description="Disordered" evidence="7">
    <location>
        <begin position="1"/>
        <end position="26"/>
    </location>
</feature>
<dbReference type="PANTHER" id="PTHR23511:SF4">
    <property type="entry name" value="MAJOR FACILITATOR SUPERFAMILY (MFS) PROFILE DOMAIN-CONTAINING PROTEIN"/>
    <property type="match status" value="1"/>
</dbReference>
<feature type="transmembrane region" description="Helical" evidence="8">
    <location>
        <begin position="194"/>
        <end position="220"/>
    </location>
</feature>
<dbReference type="PANTHER" id="PTHR23511">
    <property type="entry name" value="SYNAPTIC VESICLE GLYCOPROTEIN 2"/>
    <property type="match status" value="1"/>
</dbReference>
<sequence>MDGATPERSPRGPSSPERKVEAPSVESLLVPGVGNTSRSSLAAAGEDILALQDLDPALNRKMHLVNNVSGQEIKAIDEIGWTPYHLKLFFLNGFGRQRSSKQRITKILPHTRYAVDSLILLFQSIVAGPAYREFHNTGYENALTIAVYCGMLFGALFWGFSADVIGRKYAFNISLFMCSVCCILAGAMPSWPSLALFIALLGFGGGGNLIMDTTVFLEYLPSNKQWLLTFLACWWGFGQAITGFIGWAFLVPEKWNCADVNTCSRDNNWGWRYCLFTGGALVLAMSILRLTVVRLRETPKYLLGMGEDEMVVETFQFLAHKYNRPCSLNLEKLQACGTIQAARNSTGFSLKGSARNFSGLFSTRKVAMSTLMIWLSWTLIGLAYPLFYVFLPTYLEKHGLNYKQTPFEKWRNYAVTNVCGIPGPIIAGFLCNTKLLGRKYTMSIGALMTTAFFFGYPAVSTRGQDLAFTCLIACVLNIYYGTLYAYTPEVLPSAHRGTGNGVAVACNRIMGIISAVVATEANTATSAPLYVCATMFIVAAIVSALFPFEPYGRRSS</sequence>
<feature type="transmembrane region" description="Helical" evidence="8">
    <location>
        <begin position="440"/>
        <end position="459"/>
    </location>
</feature>
<evidence type="ECO:0000313" key="10">
    <source>
        <dbReference type="EMBL" id="GAO15033.1"/>
    </source>
</evidence>
<dbReference type="Proteomes" id="UP000054053">
    <property type="component" value="Unassembled WGS sequence"/>
</dbReference>
<comment type="similarity">
    <text evidence="2">Belongs to the major facilitator superfamily.</text>
</comment>
<evidence type="ECO:0000256" key="6">
    <source>
        <dbReference type="ARBA" id="ARBA00023136"/>
    </source>
</evidence>
<feature type="transmembrane region" description="Helical" evidence="8">
    <location>
        <begin position="270"/>
        <end position="292"/>
    </location>
</feature>
<evidence type="ECO:0000259" key="9">
    <source>
        <dbReference type="PROSITE" id="PS50850"/>
    </source>
</evidence>
<feature type="domain" description="Major facilitator superfamily (MFS) profile" evidence="9">
    <location>
        <begin position="102"/>
        <end position="551"/>
    </location>
</feature>
<dbReference type="GO" id="GO:0016020">
    <property type="term" value="C:membrane"/>
    <property type="evidence" value="ECO:0007669"/>
    <property type="project" value="UniProtKB-SubCell"/>
</dbReference>
<evidence type="ECO:0000256" key="2">
    <source>
        <dbReference type="ARBA" id="ARBA00008335"/>
    </source>
</evidence>
<dbReference type="FunFam" id="1.20.1250.20:FF:000171">
    <property type="entry name" value="MFS general substrate transporter"/>
    <property type="match status" value="1"/>
</dbReference>
<evidence type="ECO:0000256" key="8">
    <source>
        <dbReference type="SAM" id="Phobius"/>
    </source>
</evidence>
<protein>
    <recommendedName>
        <fullName evidence="9">Major facilitator superfamily (MFS) profile domain-containing protein</fullName>
    </recommendedName>
</protein>
<dbReference type="CDD" id="cd17316">
    <property type="entry name" value="MFS_SV2_like"/>
    <property type="match status" value="1"/>
</dbReference>
<gene>
    <name evidence="10" type="ORF">UVI_02027460</name>
</gene>
<comment type="caution">
    <text evidence="10">The sequence shown here is derived from an EMBL/GenBank/DDBJ whole genome shotgun (WGS) entry which is preliminary data.</text>
</comment>
<dbReference type="Gene3D" id="1.20.1250.20">
    <property type="entry name" value="MFS general substrate transporter like domains"/>
    <property type="match status" value="1"/>
</dbReference>
<dbReference type="InterPro" id="IPR036259">
    <property type="entry name" value="MFS_trans_sf"/>
</dbReference>
<dbReference type="AlphaFoldDB" id="A0A1B5KYB8"/>
<dbReference type="SUPFAM" id="SSF103473">
    <property type="entry name" value="MFS general substrate transporter"/>
    <property type="match status" value="1"/>
</dbReference>
<dbReference type="EMBL" id="BBTG02000011">
    <property type="protein sequence ID" value="GAO15033.1"/>
    <property type="molecule type" value="Genomic_DNA"/>
</dbReference>
<feature type="transmembrane region" description="Helical" evidence="8">
    <location>
        <begin position="143"/>
        <end position="162"/>
    </location>
</feature>
<dbReference type="InterPro" id="IPR020846">
    <property type="entry name" value="MFS_dom"/>
</dbReference>
<keyword evidence="3" id="KW-0813">Transport</keyword>
<dbReference type="GO" id="GO:0022857">
    <property type="term" value="F:transmembrane transporter activity"/>
    <property type="evidence" value="ECO:0007669"/>
    <property type="project" value="InterPro"/>
</dbReference>
<feature type="transmembrane region" description="Helical" evidence="8">
    <location>
        <begin position="466"/>
        <end position="486"/>
    </location>
</feature>
<evidence type="ECO:0000256" key="3">
    <source>
        <dbReference type="ARBA" id="ARBA00022448"/>
    </source>
</evidence>
<evidence type="ECO:0000256" key="7">
    <source>
        <dbReference type="SAM" id="MobiDB-lite"/>
    </source>
</evidence>
<reference evidence="11" key="1">
    <citation type="journal article" date="2016" name="Genome Announc.">
        <title>Genome sequence of Ustilaginoidea virens IPU010, a rice pathogenic fungus causing false smut.</title>
        <authorList>
            <person name="Kumagai T."/>
            <person name="Ishii T."/>
            <person name="Terai G."/>
            <person name="Umemura M."/>
            <person name="Machida M."/>
            <person name="Asai K."/>
        </authorList>
    </citation>
    <scope>NUCLEOTIDE SEQUENCE [LARGE SCALE GENOMIC DNA]</scope>
    <source>
        <strain evidence="11">IPU010</strain>
    </source>
</reference>
<feature type="transmembrane region" description="Helical" evidence="8">
    <location>
        <begin position="371"/>
        <end position="391"/>
    </location>
</feature>
<keyword evidence="5 8" id="KW-1133">Transmembrane helix</keyword>
<dbReference type="Pfam" id="PF07690">
    <property type="entry name" value="MFS_1"/>
    <property type="match status" value="1"/>
</dbReference>
<evidence type="ECO:0000256" key="5">
    <source>
        <dbReference type="ARBA" id="ARBA00022989"/>
    </source>
</evidence>
<feature type="transmembrane region" description="Helical" evidence="8">
    <location>
        <begin position="227"/>
        <end position="250"/>
    </location>
</feature>
<evidence type="ECO:0000256" key="1">
    <source>
        <dbReference type="ARBA" id="ARBA00004141"/>
    </source>
</evidence>
<comment type="subcellular location">
    <subcellularLocation>
        <location evidence="1">Membrane</location>
        <topology evidence="1">Multi-pass membrane protein</topology>
    </subcellularLocation>
</comment>
<dbReference type="PROSITE" id="PS50850">
    <property type="entry name" value="MFS"/>
    <property type="match status" value="1"/>
</dbReference>
<evidence type="ECO:0000313" key="11">
    <source>
        <dbReference type="Proteomes" id="UP000054053"/>
    </source>
</evidence>
<feature type="transmembrane region" description="Helical" evidence="8">
    <location>
        <begin position="527"/>
        <end position="548"/>
    </location>
</feature>
<name>A0A1B5KYB8_USTVR</name>
<organism evidence="10 11">
    <name type="scientific">Ustilaginoidea virens</name>
    <name type="common">Rice false smut fungus</name>
    <name type="synonym">Villosiclava virens</name>
    <dbReference type="NCBI Taxonomy" id="1159556"/>
    <lineage>
        <taxon>Eukaryota</taxon>
        <taxon>Fungi</taxon>
        <taxon>Dikarya</taxon>
        <taxon>Ascomycota</taxon>
        <taxon>Pezizomycotina</taxon>
        <taxon>Sordariomycetes</taxon>
        <taxon>Hypocreomycetidae</taxon>
        <taxon>Hypocreales</taxon>
        <taxon>Clavicipitaceae</taxon>
        <taxon>Ustilaginoidea</taxon>
    </lineage>
</organism>